<dbReference type="Pfam" id="PF13474">
    <property type="entry name" value="SnoaL_3"/>
    <property type="match status" value="1"/>
</dbReference>
<dbReference type="InterPro" id="IPR037401">
    <property type="entry name" value="SnoaL-like"/>
</dbReference>
<evidence type="ECO:0000313" key="3">
    <source>
        <dbReference type="EMBL" id="GLQ19227.1"/>
    </source>
</evidence>
<evidence type="ECO:0000313" key="4">
    <source>
        <dbReference type="Proteomes" id="UP001161390"/>
    </source>
</evidence>
<accession>A0ABQ5UVV9</accession>
<evidence type="ECO:0000259" key="2">
    <source>
        <dbReference type="Pfam" id="PF13474"/>
    </source>
</evidence>
<keyword evidence="1" id="KW-0732">Signal</keyword>
<protein>
    <recommendedName>
        <fullName evidence="2">SnoaL-like domain-containing protein</fullName>
    </recommendedName>
</protein>
<feature type="signal peptide" evidence="1">
    <location>
        <begin position="1"/>
        <end position="18"/>
    </location>
</feature>
<dbReference type="EMBL" id="BSNJ01000001">
    <property type="protein sequence ID" value="GLQ19227.1"/>
    <property type="molecule type" value="Genomic_DNA"/>
</dbReference>
<reference evidence="3" key="1">
    <citation type="journal article" date="2014" name="Int. J. Syst. Evol. Microbiol.">
        <title>Complete genome of a new Firmicutes species belonging to the dominant human colonic microbiota ('Ruminococcus bicirculans') reveals two chromosomes and a selective capacity to utilize plant glucans.</title>
        <authorList>
            <consortium name="NISC Comparative Sequencing Program"/>
            <person name="Wegmann U."/>
            <person name="Louis P."/>
            <person name="Goesmann A."/>
            <person name="Henrissat B."/>
            <person name="Duncan S.H."/>
            <person name="Flint H.J."/>
        </authorList>
    </citation>
    <scope>NUCLEOTIDE SEQUENCE</scope>
    <source>
        <strain evidence="3">NBRC 108216</strain>
    </source>
</reference>
<organism evidence="3 4">
    <name type="scientific">Algimonas porphyrae</name>
    <dbReference type="NCBI Taxonomy" id="1128113"/>
    <lineage>
        <taxon>Bacteria</taxon>
        <taxon>Pseudomonadati</taxon>
        <taxon>Pseudomonadota</taxon>
        <taxon>Alphaproteobacteria</taxon>
        <taxon>Maricaulales</taxon>
        <taxon>Robiginitomaculaceae</taxon>
        <taxon>Algimonas</taxon>
    </lineage>
</organism>
<keyword evidence="4" id="KW-1185">Reference proteome</keyword>
<feature type="chain" id="PRO_5046730634" description="SnoaL-like domain-containing protein" evidence="1">
    <location>
        <begin position="19"/>
        <end position="149"/>
    </location>
</feature>
<dbReference type="InterPro" id="IPR032710">
    <property type="entry name" value="NTF2-like_dom_sf"/>
</dbReference>
<sequence>MTRAFLIGLIGFVLVACAPTQERADAPDFSAALQTHLKSVQDRDLETYLTTITDADALPLIFPNGEIMSTRAAVVDFHTNWFADPDWRMEFDVIGTIVGDDMAVATLRTEYRDTPDGTPRAGILGLVFQLQNGSWRLIHDQNTRIVTPT</sequence>
<dbReference type="PROSITE" id="PS51257">
    <property type="entry name" value="PROKAR_LIPOPROTEIN"/>
    <property type="match status" value="1"/>
</dbReference>
<comment type="caution">
    <text evidence="3">The sequence shown here is derived from an EMBL/GenBank/DDBJ whole genome shotgun (WGS) entry which is preliminary data.</text>
</comment>
<dbReference type="Gene3D" id="3.10.450.50">
    <property type="match status" value="1"/>
</dbReference>
<dbReference type="SUPFAM" id="SSF54427">
    <property type="entry name" value="NTF2-like"/>
    <property type="match status" value="1"/>
</dbReference>
<dbReference type="RefSeq" id="WP_284368983.1">
    <property type="nucleotide sequence ID" value="NZ_BSNJ01000001.1"/>
</dbReference>
<gene>
    <name evidence="3" type="ORF">GCM10007854_01820</name>
</gene>
<reference evidence="3" key="2">
    <citation type="submission" date="2023-01" db="EMBL/GenBank/DDBJ databases">
        <title>Draft genome sequence of Algimonas porphyrae strain NBRC 108216.</title>
        <authorList>
            <person name="Sun Q."/>
            <person name="Mori K."/>
        </authorList>
    </citation>
    <scope>NUCLEOTIDE SEQUENCE</scope>
    <source>
        <strain evidence="3">NBRC 108216</strain>
    </source>
</reference>
<dbReference type="Proteomes" id="UP001161390">
    <property type="component" value="Unassembled WGS sequence"/>
</dbReference>
<evidence type="ECO:0000256" key="1">
    <source>
        <dbReference type="SAM" id="SignalP"/>
    </source>
</evidence>
<name>A0ABQ5UVV9_9PROT</name>
<proteinExistence type="predicted"/>
<feature type="domain" description="SnoaL-like" evidence="2">
    <location>
        <begin position="31"/>
        <end position="140"/>
    </location>
</feature>